<evidence type="ECO:0000313" key="2">
    <source>
        <dbReference type="Proteomes" id="UP001175211"/>
    </source>
</evidence>
<dbReference type="GeneID" id="85357872"/>
<sequence>MRYGQPWRTHFVISVDQQRVFDAFNNEEIASPDEIAKQLRELKNAAFKHARGTRQSRLLIWQQKRQSEQEERRQKEEVSLLFYKCLVEHGAIKHSDLPSQPTYTCPVCKGPEELVKCLNCGLLCCVVSSCPSHSIDGLKYCINHQDTRYCRSRIGTGNDAKLRTCPVKQCKTWTCEKDWEWCLGRPLLAMSSSTVEIDDGPSSLVQTCILRANSSALAPCSSHSAWTKYASKKCWSKKVLETWMGSCKMVVCPDCGTPGEACCTGCSWICALCASKEISPIWNCLRCLDALCNDCDIINRCFGCGKSEWCLLCQNEFGKGEKGYNNPSSTIKGSKPRGVARNKSAGDVPKFHWTCHTCHSALCRTCSLNQRLSILCEYCDKEFCGDCIFYATCGLCHKNIARCIDCSLGDNNSSCCSAPTFS</sequence>
<dbReference type="Proteomes" id="UP001175211">
    <property type="component" value="Unassembled WGS sequence"/>
</dbReference>
<gene>
    <name evidence="1" type="ORF">EV420DRAFT_1571583</name>
</gene>
<evidence type="ECO:0000313" key="1">
    <source>
        <dbReference type="EMBL" id="KAK0446071.1"/>
    </source>
</evidence>
<name>A0AA39MT31_ARMTA</name>
<reference evidence="1" key="1">
    <citation type="submission" date="2023-06" db="EMBL/GenBank/DDBJ databases">
        <authorList>
            <consortium name="Lawrence Berkeley National Laboratory"/>
            <person name="Ahrendt S."/>
            <person name="Sahu N."/>
            <person name="Indic B."/>
            <person name="Wong-Bajracharya J."/>
            <person name="Merenyi Z."/>
            <person name="Ke H.-M."/>
            <person name="Monk M."/>
            <person name="Kocsube S."/>
            <person name="Drula E."/>
            <person name="Lipzen A."/>
            <person name="Balint B."/>
            <person name="Henrissat B."/>
            <person name="Andreopoulos B."/>
            <person name="Martin F.M."/>
            <person name="Harder C.B."/>
            <person name="Rigling D."/>
            <person name="Ford K.L."/>
            <person name="Foster G.D."/>
            <person name="Pangilinan J."/>
            <person name="Papanicolaou A."/>
            <person name="Barry K."/>
            <person name="LaButti K."/>
            <person name="Viragh M."/>
            <person name="Koriabine M."/>
            <person name="Yan M."/>
            <person name="Riley R."/>
            <person name="Champramary S."/>
            <person name="Plett K.L."/>
            <person name="Tsai I.J."/>
            <person name="Slot J."/>
            <person name="Sipos G."/>
            <person name="Plett J."/>
            <person name="Nagy L.G."/>
            <person name="Grigoriev I.V."/>
        </authorList>
    </citation>
    <scope>NUCLEOTIDE SEQUENCE</scope>
    <source>
        <strain evidence="1">CCBAS 213</strain>
    </source>
</reference>
<dbReference type="RefSeq" id="XP_060325712.1">
    <property type="nucleotide sequence ID" value="XM_060474324.1"/>
</dbReference>
<comment type="caution">
    <text evidence="1">The sequence shown here is derived from an EMBL/GenBank/DDBJ whole genome shotgun (WGS) entry which is preliminary data.</text>
</comment>
<accession>A0AA39MT31</accession>
<organism evidence="1 2">
    <name type="scientific">Armillaria tabescens</name>
    <name type="common">Ringless honey mushroom</name>
    <name type="synonym">Agaricus tabescens</name>
    <dbReference type="NCBI Taxonomy" id="1929756"/>
    <lineage>
        <taxon>Eukaryota</taxon>
        <taxon>Fungi</taxon>
        <taxon>Dikarya</taxon>
        <taxon>Basidiomycota</taxon>
        <taxon>Agaricomycotina</taxon>
        <taxon>Agaricomycetes</taxon>
        <taxon>Agaricomycetidae</taxon>
        <taxon>Agaricales</taxon>
        <taxon>Marasmiineae</taxon>
        <taxon>Physalacriaceae</taxon>
        <taxon>Desarmillaria</taxon>
    </lineage>
</organism>
<protein>
    <submittedName>
        <fullName evidence="1">Uncharacterized protein</fullName>
    </submittedName>
</protein>
<dbReference type="EMBL" id="JAUEPS010000048">
    <property type="protein sequence ID" value="KAK0446071.1"/>
    <property type="molecule type" value="Genomic_DNA"/>
</dbReference>
<proteinExistence type="predicted"/>
<keyword evidence="2" id="KW-1185">Reference proteome</keyword>
<dbReference type="AlphaFoldDB" id="A0AA39MT31"/>